<dbReference type="Ensembl" id="ENSGACT00000004261.2">
    <property type="protein sequence ID" value="ENSGACP00000004247.1"/>
    <property type="gene ID" value="ENSGACG00000003245.2"/>
</dbReference>
<keyword evidence="4" id="KW-0325">Glycoprotein</keyword>
<dbReference type="InParanoid" id="G3NFZ2"/>
<feature type="domain" description="Sushi" evidence="7">
    <location>
        <begin position="148"/>
        <end position="207"/>
    </location>
</feature>
<dbReference type="InterPro" id="IPR000436">
    <property type="entry name" value="Sushi_SCR_CCP_dom"/>
</dbReference>
<evidence type="ECO:0000313" key="8">
    <source>
        <dbReference type="Ensembl" id="ENSGACP00000004247.1"/>
    </source>
</evidence>
<organism evidence="8 9">
    <name type="scientific">Gasterosteus aculeatus aculeatus</name>
    <name type="common">three-spined stickleback</name>
    <dbReference type="NCBI Taxonomy" id="481459"/>
    <lineage>
        <taxon>Eukaryota</taxon>
        <taxon>Metazoa</taxon>
        <taxon>Chordata</taxon>
        <taxon>Craniata</taxon>
        <taxon>Vertebrata</taxon>
        <taxon>Euteleostomi</taxon>
        <taxon>Actinopterygii</taxon>
        <taxon>Neopterygii</taxon>
        <taxon>Teleostei</taxon>
        <taxon>Neoteleostei</taxon>
        <taxon>Acanthomorphata</taxon>
        <taxon>Eupercaria</taxon>
        <taxon>Perciformes</taxon>
        <taxon>Cottioidei</taxon>
        <taxon>Gasterosteales</taxon>
        <taxon>Gasterosteidae</taxon>
        <taxon>Gasterosteus</taxon>
    </lineage>
</organism>
<feature type="domain" description="Sushi" evidence="7">
    <location>
        <begin position="25"/>
        <end position="87"/>
    </location>
</feature>
<dbReference type="PANTHER" id="PTHR19325:SF575">
    <property type="entry name" value="LOCOMOTION-RELATED PROTEIN HIKARU GENKI"/>
    <property type="match status" value="1"/>
</dbReference>
<dbReference type="Proteomes" id="UP000007635">
    <property type="component" value="Chromosome XII"/>
</dbReference>
<sequence>MRDVARIFLLLSFALLASALGQVPEDCSAPPEFPHTRLLKKYTGTRKFSSGEKVRYGCREDSAPSAGSTAVRCDAGRWSQLTLKCAKISCGNAGELPHGEFQYEGDTVVGERVYAVCREGYTLKGLNYMTCKTSGWTGEFPTCVEGETTCSPPAVAHSANRTGEVPVHRAGDHLTFSCAPGFQLDGAQRITCGPDGLWRPPAPRCLPLPDETRSPDGGAGRCGVPVTGRHSNAELADRYLGTASFASGDRVHYACGVGHAQAGGSRYRTCVAGKWTPLLLKCERKLCGSAGEILNGQFEYSGVMFGDKATAVCDEGHRLVGQATRYCLSGGWDGRVPVCEAVACEEPPEETNAVMMDPQESGYTYSSVIRYQCRVGTPIGKRNIWCTKDGTWSDPPPKCKVITCPDPNVPHAYWRGRRYKLFQDRDSVVIHCYPGYRKTGPRAVTCGANGWSPGLPKCNRFSRK</sequence>
<evidence type="ECO:0000256" key="2">
    <source>
        <dbReference type="ARBA" id="ARBA00022737"/>
    </source>
</evidence>
<evidence type="ECO:0000256" key="5">
    <source>
        <dbReference type="PROSITE-ProRule" id="PRU00302"/>
    </source>
</evidence>
<dbReference type="CDD" id="cd00033">
    <property type="entry name" value="CCP"/>
    <property type="match status" value="7"/>
</dbReference>
<feature type="domain" description="Sushi" evidence="7">
    <location>
        <begin position="285"/>
        <end position="341"/>
    </location>
</feature>
<comment type="caution">
    <text evidence="5">Lacks conserved residue(s) required for the propagation of feature annotation.</text>
</comment>
<dbReference type="SUPFAM" id="SSF57535">
    <property type="entry name" value="Complement control module/SCR domain"/>
    <property type="match status" value="7"/>
</dbReference>
<feature type="domain" description="Sushi" evidence="7">
    <location>
        <begin position="88"/>
        <end position="145"/>
    </location>
</feature>
<accession>G3NFZ2</accession>
<keyword evidence="1 5" id="KW-0768">Sushi</keyword>
<keyword evidence="6" id="KW-0732">Signal</keyword>
<dbReference type="PROSITE" id="PS50923">
    <property type="entry name" value="SUSHI"/>
    <property type="match status" value="7"/>
</dbReference>
<feature type="disulfide bond" evidence="5">
    <location>
        <begin position="255"/>
        <end position="282"/>
    </location>
</feature>
<feature type="domain" description="Sushi" evidence="7">
    <location>
        <begin position="220"/>
        <end position="284"/>
    </location>
</feature>
<dbReference type="Gene3D" id="2.10.70.10">
    <property type="entry name" value="Complement Module, domain 1"/>
    <property type="match status" value="7"/>
</dbReference>
<dbReference type="InterPro" id="IPR035976">
    <property type="entry name" value="Sushi/SCR/CCP_sf"/>
</dbReference>
<reference evidence="8" key="3">
    <citation type="submission" date="2025-09" db="UniProtKB">
        <authorList>
            <consortium name="Ensembl"/>
        </authorList>
    </citation>
    <scope>IDENTIFICATION</scope>
</reference>
<dbReference type="STRING" id="69293.ENSGACP00000004247"/>
<feature type="domain" description="Sushi" evidence="7">
    <location>
        <begin position="402"/>
        <end position="460"/>
    </location>
</feature>
<evidence type="ECO:0000256" key="1">
    <source>
        <dbReference type="ARBA" id="ARBA00022659"/>
    </source>
</evidence>
<proteinExistence type="predicted"/>
<evidence type="ECO:0000259" key="7">
    <source>
        <dbReference type="PROSITE" id="PS50923"/>
    </source>
</evidence>
<evidence type="ECO:0000256" key="3">
    <source>
        <dbReference type="ARBA" id="ARBA00023157"/>
    </source>
</evidence>
<reference evidence="8 9" key="1">
    <citation type="journal article" date="2021" name="G3 (Bethesda)">
        <title>Improved contiguity of the threespine stickleback genome using long-read sequencing.</title>
        <authorList>
            <person name="Nath S."/>
            <person name="Shaw D.E."/>
            <person name="White M.A."/>
        </authorList>
    </citation>
    <scope>NUCLEOTIDE SEQUENCE [LARGE SCALE GENOMIC DNA]</scope>
    <source>
        <strain evidence="8 9">Lake Benthic</strain>
    </source>
</reference>
<evidence type="ECO:0000313" key="9">
    <source>
        <dbReference type="Proteomes" id="UP000007635"/>
    </source>
</evidence>
<dbReference type="SMART" id="SM00032">
    <property type="entry name" value="CCP"/>
    <property type="match status" value="7"/>
</dbReference>
<keyword evidence="2" id="KW-0677">Repeat</keyword>
<feature type="disulfide bond" evidence="5">
    <location>
        <begin position="58"/>
        <end position="85"/>
    </location>
</feature>
<dbReference type="InterPro" id="IPR050350">
    <property type="entry name" value="Compl-Cell_Adhes-Reg"/>
</dbReference>
<keyword evidence="9" id="KW-1185">Reference proteome</keyword>
<dbReference type="OMA" id="WKPQIPS"/>
<name>G3NFZ2_GASAC</name>
<dbReference type="GeneTree" id="ENSGT00940000163310"/>
<dbReference type="AlphaFoldDB" id="G3NFZ2"/>
<evidence type="ECO:0000256" key="6">
    <source>
        <dbReference type="SAM" id="SignalP"/>
    </source>
</evidence>
<feature type="signal peptide" evidence="6">
    <location>
        <begin position="1"/>
        <end position="21"/>
    </location>
</feature>
<dbReference type="PANTHER" id="PTHR19325">
    <property type="entry name" value="COMPLEMENT COMPONENT-RELATED SUSHI DOMAIN-CONTAINING"/>
    <property type="match status" value="1"/>
</dbReference>
<evidence type="ECO:0000256" key="4">
    <source>
        <dbReference type="ARBA" id="ARBA00023180"/>
    </source>
</evidence>
<dbReference type="eggNOG" id="ENOG502S0VE">
    <property type="taxonomic scope" value="Eukaryota"/>
</dbReference>
<keyword evidence="3 5" id="KW-1015">Disulfide bond</keyword>
<protein>
    <recommendedName>
        <fullName evidence="7">Sushi domain-containing protein</fullName>
    </recommendedName>
</protein>
<feature type="disulfide bond" evidence="5">
    <location>
        <begin position="178"/>
        <end position="205"/>
    </location>
</feature>
<dbReference type="Pfam" id="PF00084">
    <property type="entry name" value="Sushi"/>
    <property type="match status" value="5"/>
</dbReference>
<feature type="chain" id="PRO_5003448357" description="Sushi domain-containing protein" evidence="6">
    <location>
        <begin position="22"/>
        <end position="464"/>
    </location>
</feature>
<reference evidence="8" key="2">
    <citation type="submission" date="2025-08" db="UniProtKB">
        <authorList>
            <consortium name="Ensembl"/>
        </authorList>
    </citation>
    <scope>IDENTIFICATION</scope>
</reference>
<dbReference type="Bgee" id="ENSGACG00000003245">
    <property type="expression patterns" value="Expressed in testis and 6 other cell types or tissues"/>
</dbReference>
<feature type="domain" description="Sushi" evidence="7">
    <location>
        <begin position="342"/>
        <end position="401"/>
    </location>
</feature>